<dbReference type="InterPro" id="IPR029016">
    <property type="entry name" value="GAF-like_dom_sf"/>
</dbReference>
<dbReference type="CDD" id="cd01949">
    <property type="entry name" value="GGDEF"/>
    <property type="match status" value="1"/>
</dbReference>
<dbReference type="InterPro" id="IPR003018">
    <property type="entry name" value="GAF"/>
</dbReference>
<dbReference type="HOGENOM" id="CLU_000445_11_32_6"/>
<dbReference type="SUPFAM" id="SSF55781">
    <property type="entry name" value="GAF domain-like"/>
    <property type="match status" value="1"/>
</dbReference>
<evidence type="ECO:0000256" key="2">
    <source>
        <dbReference type="ARBA" id="ARBA00012528"/>
    </source>
</evidence>
<reference evidence="5 6" key="1">
    <citation type="journal article" date="2013" name="Nat. Commun.">
        <title>Genome sequence and functional genomic analysis of the oil-degrading bacterium Oleispira antarctica.</title>
        <authorList>
            <person name="Kube M."/>
            <person name="Chernikova T.N."/>
            <person name="Al-Ramahi Y."/>
            <person name="Beloqui A."/>
            <person name="Lopez-Cortez N."/>
            <person name="Guazzaroni M.E."/>
            <person name="Heipieper H.J."/>
            <person name="Klages S."/>
            <person name="Kotsyurbenko O.R."/>
            <person name="Langer I."/>
            <person name="Nechitaylo T.Y."/>
            <person name="Lunsdorf H."/>
            <person name="Fernandez M."/>
            <person name="Juarez S."/>
            <person name="Ciordia S."/>
            <person name="Singer A."/>
            <person name="Kagan O."/>
            <person name="Egorova O."/>
            <person name="Petit P.A."/>
            <person name="Stogios P."/>
            <person name="Kim Y."/>
            <person name="Tchigvintsev A."/>
            <person name="Flick R."/>
            <person name="Denaro R."/>
            <person name="Genovese M."/>
            <person name="Albar J.P."/>
            <person name="Reva O.N."/>
            <person name="Martinez-Gomariz M."/>
            <person name="Tran H."/>
            <person name="Ferrer M."/>
            <person name="Savchenko A."/>
            <person name="Yakunin A.F."/>
            <person name="Yakimov M.M."/>
            <person name="Golyshina O.V."/>
            <person name="Reinhardt R."/>
            <person name="Golyshin P.N."/>
        </authorList>
    </citation>
    <scope>NUCLEOTIDE SEQUENCE [LARGE SCALE GENOMIC DNA]</scope>
</reference>
<dbReference type="Pfam" id="PF00990">
    <property type="entry name" value="GGDEF"/>
    <property type="match status" value="1"/>
</dbReference>
<evidence type="ECO:0000313" key="6">
    <source>
        <dbReference type="Proteomes" id="UP000032749"/>
    </source>
</evidence>
<comment type="cofactor">
    <cofactor evidence="1">
        <name>Mg(2+)</name>
        <dbReference type="ChEBI" id="CHEBI:18420"/>
    </cofactor>
</comment>
<dbReference type="AlphaFoldDB" id="R4YRB0"/>
<dbReference type="InterPro" id="IPR050469">
    <property type="entry name" value="Diguanylate_Cyclase"/>
</dbReference>
<dbReference type="PANTHER" id="PTHR45138:SF9">
    <property type="entry name" value="DIGUANYLATE CYCLASE DGCM-RELATED"/>
    <property type="match status" value="1"/>
</dbReference>
<protein>
    <recommendedName>
        <fullName evidence="2">diguanylate cyclase</fullName>
        <ecNumber evidence="2">2.7.7.65</ecNumber>
    </recommendedName>
</protein>
<dbReference type="Pfam" id="PF01590">
    <property type="entry name" value="GAF"/>
    <property type="match status" value="1"/>
</dbReference>
<dbReference type="GO" id="GO:0043709">
    <property type="term" value="P:cell adhesion involved in single-species biofilm formation"/>
    <property type="evidence" value="ECO:0007669"/>
    <property type="project" value="TreeGrafter"/>
</dbReference>
<dbReference type="GO" id="GO:0052621">
    <property type="term" value="F:diguanylate cyclase activity"/>
    <property type="evidence" value="ECO:0007669"/>
    <property type="project" value="UniProtKB-EC"/>
</dbReference>
<dbReference type="Gene3D" id="3.30.70.270">
    <property type="match status" value="1"/>
</dbReference>
<keyword evidence="6" id="KW-1185">Reference proteome</keyword>
<accession>R4YRB0</accession>
<dbReference type="KEGG" id="oai:OLEAN_C35800"/>
<comment type="catalytic activity">
    <reaction evidence="3">
        <text>2 GTP = 3',3'-c-di-GMP + 2 diphosphate</text>
        <dbReference type="Rhea" id="RHEA:24898"/>
        <dbReference type="ChEBI" id="CHEBI:33019"/>
        <dbReference type="ChEBI" id="CHEBI:37565"/>
        <dbReference type="ChEBI" id="CHEBI:58805"/>
        <dbReference type="EC" id="2.7.7.65"/>
    </reaction>
</comment>
<name>R4YRB0_OLEAN</name>
<dbReference type="SUPFAM" id="SSF55073">
    <property type="entry name" value="Nucleotide cyclase"/>
    <property type="match status" value="1"/>
</dbReference>
<dbReference type="GO" id="GO:0005886">
    <property type="term" value="C:plasma membrane"/>
    <property type="evidence" value="ECO:0007669"/>
    <property type="project" value="TreeGrafter"/>
</dbReference>
<dbReference type="EMBL" id="FO203512">
    <property type="protein sequence ID" value="CCK77756.1"/>
    <property type="molecule type" value="Genomic_DNA"/>
</dbReference>
<dbReference type="NCBIfam" id="TIGR00254">
    <property type="entry name" value="GGDEF"/>
    <property type="match status" value="1"/>
</dbReference>
<gene>
    <name evidence="5" type="ORF">OLEAN_C35800</name>
</gene>
<dbReference type="SMART" id="SM00065">
    <property type="entry name" value="GAF"/>
    <property type="match status" value="1"/>
</dbReference>
<dbReference type="PROSITE" id="PS50887">
    <property type="entry name" value="GGDEF"/>
    <property type="match status" value="1"/>
</dbReference>
<dbReference type="Gene3D" id="3.30.450.40">
    <property type="match status" value="1"/>
</dbReference>
<dbReference type="InterPro" id="IPR000160">
    <property type="entry name" value="GGDEF_dom"/>
</dbReference>
<dbReference type="GO" id="GO:1902201">
    <property type="term" value="P:negative regulation of bacterial-type flagellum-dependent cell motility"/>
    <property type="evidence" value="ECO:0007669"/>
    <property type="project" value="TreeGrafter"/>
</dbReference>
<dbReference type="InterPro" id="IPR029787">
    <property type="entry name" value="Nucleotide_cyclase"/>
</dbReference>
<feature type="domain" description="GGDEF" evidence="4">
    <location>
        <begin position="210"/>
        <end position="341"/>
    </location>
</feature>
<dbReference type="Proteomes" id="UP000032749">
    <property type="component" value="Chromosome"/>
</dbReference>
<dbReference type="FunFam" id="3.30.70.270:FF:000001">
    <property type="entry name" value="Diguanylate cyclase domain protein"/>
    <property type="match status" value="1"/>
</dbReference>
<evidence type="ECO:0000259" key="4">
    <source>
        <dbReference type="PROSITE" id="PS50887"/>
    </source>
</evidence>
<proteinExistence type="predicted"/>
<dbReference type="STRING" id="698738.OLEAN_C35800"/>
<evidence type="ECO:0000256" key="3">
    <source>
        <dbReference type="ARBA" id="ARBA00034247"/>
    </source>
</evidence>
<evidence type="ECO:0000313" key="5">
    <source>
        <dbReference type="EMBL" id="CCK77756.1"/>
    </source>
</evidence>
<dbReference type="EC" id="2.7.7.65" evidence="2"/>
<sequence>MPDAIIPRNEQQRLAALDELGILYTPLEERFDKITRTLCRIFNTPIAYVSLIDKDTQWLKSTQGLDFVSTDRSTSICTQTLLADEYMICEDLSKNEHFKDNIFVTSGLKMRFYAGFNLKSKEQNIGTLCIADDKPRTFSQEDITTMRDLVSWAQTEINLTQLGEVQMQLITELDQAQKHARTDDLTGLWNQGTIKEVLQRAHHRHLITQKPYSLMMVDIDNFKQVNDTYGHPFGDQVISAVADELKRSIRPTDTIGRYGGDEFLIILENCNHQRAEELSQRLLHHNKKLSILNKDKKVPTNISVGFASTDYISVDDPESLLECADQALYTAKQEGRNCARG</sequence>
<evidence type="ECO:0000256" key="1">
    <source>
        <dbReference type="ARBA" id="ARBA00001946"/>
    </source>
</evidence>
<dbReference type="InterPro" id="IPR043128">
    <property type="entry name" value="Rev_trsase/Diguanyl_cyclase"/>
</dbReference>
<dbReference type="PANTHER" id="PTHR45138">
    <property type="entry name" value="REGULATORY COMPONENTS OF SENSORY TRANSDUCTION SYSTEM"/>
    <property type="match status" value="1"/>
</dbReference>
<dbReference type="SMART" id="SM00267">
    <property type="entry name" value="GGDEF"/>
    <property type="match status" value="1"/>
</dbReference>
<organism evidence="5 6">
    <name type="scientific">Oleispira antarctica RB-8</name>
    <dbReference type="NCBI Taxonomy" id="698738"/>
    <lineage>
        <taxon>Bacteria</taxon>
        <taxon>Pseudomonadati</taxon>
        <taxon>Pseudomonadota</taxon>
        <taxon>Gammaproteobacteria</taxon>
        <taxon>Oceanospirillales</taxon>
        <taxon>Oceanospirillaceae</taxon>
        <taxon>Oleispira</taxon>
    </lineage>
</organism>